<dbReference type="Proteomes" id="UP000198916">
    <property type="component" value="Unassembled WGS sequence"/>
</dbReference>
<dbReference type="Pfam" id="PF00450">
    <property type="entry name" value="Peptidase_S10"/>
    <property type="match status" value="1"/>
</dbReference>
<dbReference type="AlphaFoldDB" id="A0A1H7RRL1"/>
<name>A0A1H7RRL1_9SPHI</name>
<dbReference type="EMBL" id="FNZR01000007">
    <property type="protein sequence ID" value="SEL62833.1"/>
    <property type="molecule type" value="Genomic_DNA"/>
</dbReference>
<organism evidence="1 2">
    <name type="scientific">Parapedobacter koreensis</name>
    <dbReference type="NCBI Taxonomy" id="332977"/>
    <lineage>
        <taxon>Bacteria</taxon>
        <taxon>Pseudomonadati</taxon>
        <taxon>Bacteroidota</taxon>
        <taxon>Sphingobacteriia</taxon>
        <taxon>Sphingobacteriales</taxon>
        <taxon>Sphingobacteriaceae</taxon>
        <taxon>Parapedobacter</taxon>
    </lineage>
</organism>
<dbReference type="OrthoDB" id="9770107at2"/>
<proteinExistence type="predicted"/>
<dbReference type="SUPFAM" id="SSF53474">
    <property type="entry name" value="alpha/beta-Hydrolases"/>
    <property type="match status" value="1"/>
</dbReference>
<keyword evidence="1" id="KW-0378">Hydrolase</keyword>
<evidence type="ECO:0000313" key="1">
    <source>
        <dbReference type="EMBL" id="SEL62833.1"/>
    </source>
</evidence>
<dbReference type="Gene3D" id="3.40.50.1820">
    <property type="entry name" value="alpha/beta hydrolase"/>
    <property type="match status" value="1"/>
</dbReference>
<keyword evidence="2" id="KW-1185">Reference proteome</keyword>
<keyword evidence="1" id="KW-0121">Carboxypeptidase</keyword>
<dbReference type="InterPro" id="IPR001563">
    <property type="entry name" value="Peptidase_S10"/>
</dbReference>
<keyword evidence="1" id="KW-0645">Protease</keyword>
<accession>A0A1H7RRL1</accession>
<dbReference type="GO" id="GO:0004185">
    <property type="term" value="F:serine-type carboxypeptidase activity"/>
    <property type="evidence" value="ECO:0007669"/>
    <property type="project" value="InterPro"/>
</dbReference>
<reference evidence="2" key="1">
    <citation type="submission" date="2016-10" db="EMBL/GenBank/DDBJ databases">
        <authorList>
            <person name="Varghese N."/>
            <person name="Submissions S."/>
        </authorList>
    </citation>
    <scope>NUCLEOTIDE SEQUENCE [LARGE SCALE GENOMIC DNA]</scope>
    <source>
        <strain evidence="2">Jip14</strain>
    </source>
</reference>
<gene>
    <name evidence="1" type="ORF">SAMN05421740_107268</name>
</gene>
<evidence type="ECO:0000313" key="2">
    <source>
        <dbReference type="Proteomes" id="UP000198916"/>
    </source>
</evidence>
<dbReference type="STRING" id="332977.SAMN05421740_107268"/>
<dbReference type="InterPro" id="IPR029058">
    <property type="entry name" value="AB_hydrolase_fold"/>
</dbReference>
<protein>
    <submittedName>
        <fullName evidence="1">Carboxypeptidase C (Cathepsin A)</fullName>
    </submittedName>
</protein>
<dbReference type="GO" id="GO:0006508">
    <property type="term" value="P:proteolysis"/>
    <property type="evidence" value="ECO:0007669"/>
    <property type="project" value="InterPro"/>
</dbReference>
<sequence length="506" mass="57591">MERITNYSLSFIRALFICVLLVPLEAAAQDIRFNPDSSVTTQHEVVIKGASVKFSATTGMQPVWDEKGKARAAVFYTYYTRTDVPNRETRPLVFSFNGGPGAGALWMRLGYTGPHRIKIDKEGYPIQPYGIEDNPHSLLDVADIVYIEPVNTGYSRPLEGISEEEFFGVKNDVAYLARWITTFVTRNNRWISPKYLVGESYGTTRVSGLSLELQNRHWMYINGVVLVSPTGLGIRRDGPVAHANMVPYYAAVAWYHKKLPADLQQKDLTDVLPEVESFTINELIPAISKGGFIDASERKSIADRMARYLGISAQSILDHNLAVPTQFFWKELLRKEGYTVGRLDSRYLGIDRMAAGGQPDYSPENTTWQHIFTPANNYYYTNYLKYHTDLEYYVAGHTRPWPRDGAQTETAGEDLRQAMAMNPFMHLLVQSGYYDGACDYFNAQYNMWNLDPSGKLKDRMHWKGYRSGHMMYLRYEDLATSNEDLREFIKLSIPKEGVPAQYTVAP</sequence>
<dbReference type="RefSeq" id="WP_090607273.1">
    <property type="nucleotide sequence ID" value="NZ_FNZR01000007.1"/>
</dbReference>